<evidence type="ECO:0000313" key="3">
    <source>
        <dbReference type="Proteomes" id="UP001176961"/>
    </source>
</evidence>
<proteinExistence type="predicted"/>
<name>A0AA36DQS7_CYLNA</name>
<gene>
    <name evidence="2" type="ORF">CYNAS_LOCUS2385</name>
</gene>
<feature type="region of interest" description="Disordered" evidence="1">
    <location>
        <begin position="52"/>
        <end position="84"/>
    </location>
</feature>
<dbReference type="Proteomes" id="UP001176961">
    <property type="component" value="Unassembled WGS sequence"/>
</dbReference>
<comment type="caution">
    <text evidence="2">The sequence shown here is derived from an EMBL/GenBank/DDBJ whole genome shotgun (WGS) entry which is preliminary data.</text>
</comment>
<reference evidence="2" key="1">
    <citation type="submission" date="2023-07" db="EMBL/GenBank/DDBJ databases">
        <authorList>
            <consortium name="CYATHOMIX"/>
        </authorList>
    </citation>
    <scope>NUCLEOTIDE SEQUENCE</scope>
    <source>
        <strain evidence="2">N/A</strain>
    </source>
</reference>
<feature type="compositionally biased region" description="Basic and acidic residues" evidence="1">
    <location>
        <begin position="52"/>
        <end position="65"/>
    </location>
</feature>
<evidence type="ECO:0000256" key="1">
    <source>
        <dbReference type="SAM" id="MobiDB-lite"/>
    </source>
</evidence>
<keyword evidence="3" id="KW-1185">Reference proteome</keyword>
<dbReference type="EMBL" id="CATQJL010000001">
    <property type="protein sequence ID" value="CAJ0590402.1"/>
    <property type="molecule type" value="Genomic_DNA"/>
</dbReference>
<accession>A0AA36DQS7</accession>
<evidence type="ECO:0000313" key="2">
    <source>
        <dbReference type="EMBL" id="CAJ0590402.1"/>
    </source>
</evidence>
<organism evidence="2 3">
    <name type="scientific">Cylicocyclus nassatus</name>
    <name type="common">Nematode worm</name>
    <dbReference type="NCBI Taxonomy" id="53992"/>
    <lineage>
        <taxon>Eukaryota</taxon>
        <taxon>Metazoa</taxon>
        <taxon>Ecdysozoa</taxon>
        <taxon>Nematoda</taxon>
        <taxon>Chromadorea</taxon>
        <taxon>Rhabditida</taxon>
        <taxon>Rhabditina</taxon>
        <taxon>Rhabditomorpha</taxon>
        <taxon>Strongyloidea</taxon>
        <taxon>Strongylidae</taxon>
        <taxon>Cylicocyclus</taxon>
    </lineage>
</organism>
<protein>
    <submittedName>
        <fullName evidence="2">Uncharacterized protein</fullName>
    </submittedName>
</protein>
<dbReference type="AlphaFoldDB" id="A0AA36DQS7"/>
<sequence>MIGYVDCFDLLICNETSQVPELYDNGGKRDKCVGQCSGASKWCVGYKDKKNTEESPIDDAREKRMSTSIQGRDGNMAVVQATST</sequence>